<protein>
    <recommendedName>
        <fullName evidence="5">Secreted protein</fullName>
    </recommendedName>
</protein>
<evidence type="ECO:0008006" key="5">
    <source>
        <dbReference type="Google" id="ProtNLM"/>
    </source>
</evidence>
<feature type="region of interest" description="Disordered" evidence="1">
    <location>
        <begin position="123"/>
        <end position="166"/>
    </location>
</feature>
<dbReference type="RefSeq" id="WP_377338056.1">
    <property type="nucleotide sequence ID" value="NZ_JBHLUE010000008.1"/>
</dbReference>
<name>A0ABV6NWH9_9ACTN</name>
<dbReference type="Proteomes" id="UP001589894">
    <property type="component" value="Unassembled WGS sequence"/>
</dbReference>
<keyword evidence="4" id="KW-1185">Reference proteome</keyword>
<dbReference type="EMBL" id="JBHLUE010000008">
    <property type="protein sequence ID" value="MFC0564784.1"/>
    <property type="molecule type" value="Genomic_DNA"/>
</dbReference>
<evidence type="ECO:0000313" key="3">
    <source>
        <dbReference type="EMBL" id="MFC0564784.1"/>
    </source>
</evidence>
<feature type="compositionally biased region" description="Polar residues" evidence="1">
    <location>
        <begin position="134"/>
        <end position="143"/>
    </location>
</feature>
<evidence type="ECO:0000313" key="4">
    <source>
        <dbReference type="Proteomes" id="UP001589894"/>
    </source>
</evidence>
<reference evidence="3 4" key="1">
    <citation type="submission" date="2024-09" db="EMBL/GenBank/DDBJ databases">
        <authorList>
            <person name="Sun Q."/>
            <person name="Mori K."/>
        </authorList>
    </citation>
    <scope>NUCLEOTIDE SEQUENCE [LARGE SCALE GENOMIC DNA]</scope>
    <source>
        <strain evidence="3 4">TBRC 2205</strain>
    </source>
</reference>
<feature type="chain" id="PRO_5046005218" description="Secreted protein" evidence="2">
    <location>
        <begin position="29"/>
        <end position="175"/>
    </location>
</feature>
<proteinExistence type="predicted"/>
<accession>A0ABV6NWH9</accession>
<sequence length="175" mass="17292">MRRTTRAVTAGATGVIAAALALGGAALADGNAPTESNGGSIVEDFSYPGAAGILASQGVELIGGDGHIILSDCGAPPAGDIGLIKVYTTNVIGQGGTVCFKVLGSTGRLDLKVPAVYEIRGDGRTQGAGHEGTATVTTDSGVETTKDLDPDGSTQFGVGDGGTEPTTLLQLTVHP</sequence>
<evidence type="ECO:0000256" key="1">
    <source>
        <dbReference type="SAM" id="MobiDB-lite"/>
    </source>
</evidence>
<organism evidence="3 4">
    <name type="scientific">Plantactinospora siamensis</name>
    <dbReference type="NCBI Taxonomy" id="555372"/>
    <lineage>
        <taxon>Bacteria</taxon>
        <taxon>Bacillati</taxon>
        <taxon>Actinomycetota</taxon>
        <taxon>Actinomycetes</taxon>
        <taxon>Micromonosporales</taxon>
        <taxon>Micromonosporaceae</taxon>
        <taxon>Plantactinospora</taxon>
    </lineage>
</organism>
<keyword evidence="2" id="KW-0732">Signal</keyword>
<gene>
    <name evidence="3" type="ORF">ACFFHU_11645</name>
</gene>
<comment type="caution">
    <text evidence="3">The sequence shown here is derived from an EMBL/GenBank/DDBJ whole genome shotgun (WGS) entry which is preliminary data.</text>
</comment>
<evidence type="ECO:0000256" key="2">
    <source>
        <dbReference type="SAM" id="SignalP"/>
    </source>
</evidence>
<feature type="signal peptide" evidence="2">
    <location>
        <begin position="1"/>
        <end position="28"/>
    </location>
</feature>